<comment type="caution">
    <text evidence="13">The sequence shown here is derived from an EMBL/GenBank/DDBJ whole genome shotgun (WGS) entry which is preliminary data.</text>
</comment>
<evidence type="ECO:0000256" key="9">
    <source>
        <dbReference type="ARBA" id="ARBA00023235"/>
    </source>
</evidence>
<dbReference type="InterPro" id="IPR005886">
    <property type="entry name" value="UDP_G4E"/>
</dbReference>
<dbReference type="PANTHER" id="PTHR43725">
    <property type="entry name" value="UDP-GLUCOSE 4-EPIMERASE"/>
    <property type="match status" value="1"/>
</dbReference>
<evidence type="ECO:0000259" key="12">
    <source>
        <dbReference type="Pfam" id="PF01370"/>
    </source>
</evidence>
<dbReference type="EC" id="5.1.3.2" evidence="5 11"/>
<organism evidence="13 14">
    <name type="scientific">Pelotomaculum propionicicum</name>
    <dbReference type="NCBI Taxonomy" id="258475"/>
    <lineage>
        <taxon>Bacteria</taxon>
        <taxon>Bacillati</taxon>
        <taxon>Bacillota</taxon>
        <taxon>Clostridia</taxon>
        <taxon>Eubacteriales</taxon>
        <taxon>Desulfotomaculaceae</taxon>
        <taxon>Pelotomaculum</taxon>
    </lineage>
</organism>
<keyword evidence="8" id="KW-0299">Galactose metabolism</keyword>
<dbReference type="SUPFAM" id="SSF51735">
    <property type="entry name" value="NAD(P)-binding Rossmann-fold domains"/>
    <property type="match status" value="1"/>
</dbReference>
<evidence type="ECO:0000313" key="13">
    <source>
        <dbReference type="EMBL" id="TEB11682.1"/>
    </source>
</evidence>
<evidence type="ECO:0000256" key="8">
    <source>
        <dbReference type="ARBA" id="ARBA00023144"/>
    </source>
</evidence>
<evidence type="ECO:0000256" key="1">
    <source>
        <dbReference type="ARBA" id="ARBA00000083"/>
    </source>
</evidence>
<dbReference type="EMBL" id="QFFZ01000012">
    <property type="protein sequence ID" value="TEB11682.1"/>
    <property type="molecule type" value="Genomic_DNA"/>
</dbReference>
<evidence type="ECO:0000256" key="3">
    <source>
        <dbReference type="ARBA" id="ARBA00004947"/>
    </source>
</evidence>
<evidence type="ECO:0000313" key="14">
    <source>
        <dbReference type="Proteomes" id="UP000297597"/>
    </source>
</evidence>
<keyword evidence="9 11" id="KW-0413">Isomerase</keyword>
<dbReference type="CDD" id="cd05247">
    <property type="entry name" value="UDP_G4E_1_SDR_e"/>
    <property type="match status" value="1"/>
</dbReference>
<evidence type="ECO:0000256" key="5">
    <source>
        <dbReference type="ARBA" id="ARBA00013189"/>
    </source>
</evidence>
<comment type="subunit">
    <text evidence="11">Homodimer.</text>
</comment>
<evidence type="ECO:0000256" key="7">
    <source>
        <dbReference type="ARBA" id="ARBA00023027"/>
    </source>
</evidence>
<dbReference type="AlphaFoldDB" id="A0A4Y7RSP2"/>
<reference evidence="13 14" key="1">
    <citation type="journal article" date="2018" name="Environ. Microbiol.">
        <title>Novel energy conservation strategies and behaviour of Pelotomaculum schinkii driving syntrophic propionate catabolism.</title>
        <authorList>
            <person name="Hidalgo-Ahumada C.A.P."/>
            <person name="Nobu M.K."/>
            <person name="Narihiro T."/>
            <person name="Tamaki H."/>
            <person name="Liu W.T."/>
            <person name="Kamagata Y."/>
            <person name="Stams A.J.M."/>
            <person name="Imachi H."/>
            <person name="Sousa D.Z."/>
        </authorList>
    </citation>
    <scope>NUCLEOTIDE SEQUENCE [LARGE SCALE GENOMIC DNA]</scope>
    <source>
        <strain evidence="13 14">MGP</strain>
    </source>
</reference>
<evidence type="ECO:0000256" key="4">
    <source>
        <dbReference type="ARBA" id="ARBA00007637"/>
    </source>
</evidence>
<proteinExistence type="inferred from homology"/>
<evidence type="ECO:0000256" key="2">
    <source>
        <dbReference type="ARBA" id="ARBA00001911"/>
    </source>
</evidence>
<name>A0A4Y7RSP2_9FIRM</name>
<comment type="catalytic activity">
    <reaction evidence="1 11">
        <text>UDP-alpha-D-glucose = UDP-alpha-D-galactose</text>
        <dbReference type="Rhea" id="RHEA:22168"/>
        <dbReference type="ChEBI" id="CHEBI:58885"/>
        <dbReference type="ChEBI" id="CHEBI:66914"/>
        <dbReference type="EC" id="5.1.3.2"/>
    </reaction>
</comment>
<dbReference type="UniPathway" id="UPA00214"/>
<dbReference type="GO" id="GO:0033499">
    <property type="term" value="P:galactose catabolic process via UDP-galactose, Leloir pathway"/>
    <property type="evidence" value="ECO:0007669"/>
    <property type="project" value="TreeGrafter"/>
</dbReference>
<dbReference type="Pfam" id="PF01370">
    <property type="entry name" value="Epimerase"/>
    <property type="match status" value="1"/>
</dbReference>
<dbReference type="GO" id="GO:0003978">
    <property type="term" value="F:UDP-glucose 4-epimerase activity"/>
    <property type="evidence" value="ECO:0007669"/>
    <property type="project" value="UniProtKB-UniRule"/>
</dbReference>
<comment type="cofactor">
    <cofactor evidence="2 11">
        <name>NAD(+)</name>
        <dbReference type="ChEBI" id="CHEBI:57540"/>
    </cofactor>
</comment>
<dbReference type="Gene3D" id="3.90.25.10">
    <property type="entry name" value="UDP-galactose 4-epimerase, domain 1"/>
    <property type="match status" value="1"/>
</dbReference>
<dbReference type="Proteomes" id="UP000297597">
    <property type="component" value="Unassembled WGS sequence"/>
</dbReference>
<protein>
    <recommendedName>
        <fullName evidence="6 11">UDP-glucose 4-epimerase</fullName>
        <ecNumber evidence="5 11">5.1.3.2</ecNumber>
    </recommendedName>
</protein>
<dbReference type="RefSeq" id="WP_134213355.1">
    <property type="nucleotide sequence ID" value="NZ_QFFZ01000012.1"/>
</dbReference>
<gene>
    <name evidence="13" type="primary">galE</name>
    <name evidence="13" type="ORF">Pmgp_01478</name>
</gene>
<dbReference type="PANTHER" id="PTHR43725:SF53">
    <property type="entry name" value="UDP-ARABINOSE 4-EPIMERASE 1"/>
    <property type="match status" value="1"/>
</dbReference>
<keyword evidence="10 11" id="KW-0119">Carbohydrate metabolism</keyword>
<dbReference type="Gene3D" id="3.40.50.720">
    <property type="entry name" value="NAD(P)-binding Rossmann-like Domain"/>
    <property type="match status" value="1"/>
</dbReference>
<keyword evidence="14" id="KW-1185">Reference proteome</keyword>
<dbReference type="OrthoDB" id="244102at2"/>
<accession>A0A4Y7RSP2</accession>
<feature type="domain" description="NAD-dependent epimerase/dehydratase" evidence="12">
    <location>
        <begin position="3"/>
        <end position="251"/>
    </location>
</feature>
<evidence type="ECO:0000256" key="10">
    <source>
        <dbReference type="ARBA" id="ARBA00023277"/>
    </source>
</evidence>
<comment type="pathway">
    <text evidence="3 11">Carbohydrate metabolism; galactose metabolism.</text>
</comment>
<dbReference type="InterPro" id="IPR001509">
    <property type="entry name" value="Epimerase_deHydtase"/>
</dbReference>
<evidence type="ECO:0000256" key="6">
    <source>
        <dbReference type="ARBA" id="ARBA00018569"/>
    </source>
</evidence>
<dbReference type="InterPro" id="IPR036291">
    <property type="entry name" value="NAD(P)-bd_dom_sf"/>
</dbReference>
<keyword evidence="7 11" id="KW-0520">NAD</keyword>
<sequence length="332" mass="35729">MNILVTGGAGYIGSHTVRALIAGEHRVIVLDNLSRGHTAAARGALLVRGDTSDTGLLAELFKKHKIEAVMHFAASSQVGESVREPSGYYHNNVVKGLALLDAMVQAGVPYLVFSSTAAVYGEPEEVPISEEHPTLPTNPYGATKLALESAMRWYGDAYGLRFTSLRYFNAAGADPAGDIGEDHTPETHLIPLVLQVALGNRPHLEVFGSDYPTPDGTCVRDYIHVNDLAAAHVLALDKMASGARSNIYNLGNGSGYSVLEVIKAAEEVTAKPVKVKYGARRPGDPAVLVAGSQKIRDELGWEPCFAGLHTIVDTAWRWHLGHPAGYEERNER</sequence>
<evidence type="ECO:0000256" key="11">
    <source>
        <dbReference type="RuleBase" id="RU366046"/>
    </source>
</evidence>
<comment type="similarity">
    <text evidence="4 11">Belongs to the NAD(P)-dependent epimerase/dehydratase family.</text>
</comment>
<dbReference type="NCBIfam" id="TIGR01179">
    <property type="entry name" value="galE"/>
    <property type="match status" value="1"/>
</dbReference>